<feature type="region of interest" description="Disordered" evidence="1">
    <location>
        <begin position="94"/>
        <end position="180"/>
    </location>
</feature>
<proteinExistence type="predicted"/>
<gene>
    <name evidence="2" type="ORF">AXG93_3556s1200</name>
</gene>
<evidence type="ECO:0000256" key="1">
    <source>
        <dbReference type="SAM" id="MobiDB-lite"/>
    </source>
</evidence>
<accession>A0A176WHQ6</accession>
<dbReference type="EMBL" id="LVLJ01000736">
    <property type="protein sequence ID" value="OAE32770.1"/>
    <property type="molecule type" value="Genomic_DNA"/>
</dbReference>
<comment type="caution">
    <text evidence="2">The sequence shown here is derived from an EMBL/GenBank/DDBJ whole genome shotgun (WGS) entry which is preliminary data.</text>
</comment>
<evidence type="ECO:0000313" key="2">
    <source>
        <dbReference type="EMBL" id="OAE32770.1"/>
    </source>
</evidence>
<protein>
    <submittedName>
        <fullName evidence="2">Uncharacterized protein</fullName>
    </submittedName>
</protein>
<name>A0A176WHQ6_MARPO</name>
<feature type="compositionally biased region" description="Basic and acidic residues" evidence="1">
    <location>
        <begin position="95"/>
        <end position="107"/>
    </location>
</feature>
<sequence length="234" mass="26351">MAGRICGACGGRKTYSLGAYLMGNYTPAHRRGIWGISKLSILFINFYRGMGLFTTAEQKRFLLALMKIADDEKMLEDNEVASEEDDIALALPSAKVDKEEKPVEERPKKRRKLQHVTTSELIDMRVDLRKPTTKGLQPSEWRPLEVPAKDPQEEGEEQGGDTKVKTSSQGSRPPGQPPVYMPLGKEYLEVPVELADTAEDPNWLEEPVTLTIEERSGPETWNNLLLFFEGIQVF</sequence>
<organism evidence="2 3">
    <name type="scientific">Marchantia polymorpha subsp. ruderalis</name>
    <dbReference type="NCBI Taxonomy" id="1480154"/>
    <lineage>
        <taxon>Eukaryota</taxon>
        <taxon>Viridiplantae</taxon>
        <taxon>Streptophyta</taxon>
        <taxon>Embryophyta</taxon>
        <taxon>Marchantiophyta</taxon>
        <taxon>Marchantiopsida</taxon>
        <taxon>Marchantiidae</taxon>
        <taxon>Marchantiales</taxon>
        <taxon>Marchantiaceae</taxon>
        <taxon>Marchantia</taxon>
    </lineage>
</organism>
<dbReference type="AlphaFoldDB" id="A0A176WHQ6"/>
<reference evidence="2" key="1">
    <citation type="submission" date="2016-03" db="EMBL/GenBank/DDBJ databases">
        <title>Mechanisms controlling the formation of the plant cell surface in tip-growing cells are functionally conserved among land plants.</title>
        <authorList>
            <person name="Honkanen S."/>
            <person name="Jones V.A."/>
            <person name="Morieri G."/>
            <person name="Champion C."/>
            <person name="Hetherington A.J."/>
            <person name="Kelly S."/>
            <person name="Saint-Marcoux D."/>
            <person name="Proust H."/>
            <person name="Prescott H."/>
            <person name="Dolan L."/>
        </authorList>
    </citation>
    <scope>NUCLEOTIDE SEQUENCE [LARGE SCALE GENOMIC DNA]</scope>
    <source>
        <tissue evidence="2">Whole gametophyte</tissue>
    </source>
</reference>
<dbReference type="Proteomes" id="UP000077202">
    <property type="component" value="Unassembled WGS sequence"/>
</dbReference>
<evidence type="ECO:0000313" key="3">
    <source>
        <dbReference type="Proteomes" id="UP000077202"/>
    </source>
</evidence>
<keyword evidence="3" id="KW-1185">Reference proteome</keyword>